<keyword evidence="9" id="KW-0833">Ubl conjugation pathway</keyword>
<reference evidence="20" key="2">
    <citation type="submission" date="2025-09" db="UniProtKB">
        <authorList>
            <consortium name="Ensembl"/>
        </authorList>
    </citation>
    <scope>IDENTIFICATION</scope>
</reference>
<comment type="catalytic activity">
    <reaction evidence="1">
        <text>S-ubiquitinyl-[E2 ubiquitin-conjugating enzyme]-L-cysteine + [acceptor protein]-L-lysine = [E2 ubiquitin-conjugating enzyme]-L-cysteine + N(6)-ubiquitinyl-[acceptor protein]-L-lysine.</text>
        <dbReference type="EC" id="2.3.2.27"/>
    </reaction>
</comment>
<evidence type="ECO:0000256" key="8">
    <source>
        <dbReference type="ARBA" id="ARBA00022771"/>
    </source>
</evidence>
<dbReference type="InterPro" id="IPR013083">
    <property type="entry name" value="Znf_RING/FYVE/PHD"/>
</dbReference>
<feature type="compositionally biased region" description="Low complexity" evidence="17">
    <location>
        <begin position="334"/>
        <end position="346"/>
    </location>
</feature>
<dbReference type="PROSITE" id="PS50908">
    <property type="entry name" value="RWD"/>
    <property type="match status" value="1"/>
</dbReference>
<feature type="domain" description="RWD" evidence="19">
    <location>
        <begin position="64"/>
        <end position="174"/>
    </location>
</feature>
<evidence type="ECO:0000256" key="9">
    <source>
        <dbReference type="ARBA" id="ARBA00022786"/>
    </source>
</evidence>
<evidence type="ECO:0000256" key="7">
    <source>
        <dbReference type="ARBA" id="ARBA00022723"/>
    </source>
</evidence>
<feature type="compositionally biased region" description="Basic and acidic residues" evidence="17">
    <location>
        <begin position="395"/>
        <end position="412"/>
    </location>
</feature>
<evidence type="ECO:0000256" key="10">
    <source>
        <dbReference type="ARBA" id="ARBA00022833"/>
    </source>
</evidence>
<dbReference type="Pfam" id="PF13639">
    <property type="entry name" value="zf-RING_2"/>
    <property type="match status" value="1"/>
</dbReference>
<dbReference type="GO" id="GO:0085020">
    <property type="term" value="P:protein K6-linked ubiquitination"/>
    <property type="evidence" value="ECO:0007669"/>
    <property type="project" value="Ensembl"/>
</dbReference>
<evidence type="ECO:0000259" key="19">
    <source>
        <dbReference type="PROSITE" id="PS50908"/>
    </source>
</evidence>
<dbReference type="CDD" id="cd16470">
    <property type="entry name" value="RING-H2_RNF25"/>
    <property type="match status" value="1"/>
</dbReference>
<dbReference type="EC" id="2.3.2.27" evidence="4"/>
<name>A0A8C0LS62_CANLU</name>
<dbReference type="GO" id="GO:0160127">
    <property type="term" value="P:protein-RNA covalent cross-linking repair"/>
    <property type="evidence" value="ECO:0007669"/>
    <property type="project" value="Ensembl"/>
</dbReference>
<dbReference type="PROSITE" id="PS50089">
    <property type="entry name" value="ZF_RING_2"/>
    <property type="match status" value="1"/>
</dbReference>
<feature type="domain" description="RING-type" evidence="18">
    <location>
        <begin position="181"/>
        <end position="248"/>
    </location>
</feature>
<dbReference type="AlphaFoldDB" id="A0A8C0LS62"/>
<dbReference type="InterPro" id="IPR001841">
    <property type="entry name" value="Znf_RING"/>
</dbReference>
<dbReference type="FunFam" id="3.10.110.10:FF:000052">
    <property type="entry name" value="Putative e3 ubiquitin-protein ligase rnf25"/>
    <property type="match status" value="1"/>
</dbReference>
<evidence type="ECO:0000256" key="3">
    <source>
        <dbReference type="ARBA" id="ARBA00004906"/>
    </source>
</evidence>
<evidence type="ECO:0000256" key="6">
    <source>
        <dbReference type="ARBA" id="ARBA00022679"/>
    </source>
</evidence>
<evidence type="ECO:0000256" key="1">
    <source>
        <dbReference type="ARBA" id="ARBA00000900"/>
    </source>
</evidence>
<comment type="subcellular location">
    <subcellularLocation>
        <location evidence="2">Cytoplasm</location>
    </subcellularLocation>
</comment>
<sequence length="505" mass="56302">MLPTWPLDNVRKSISPVFMEVSKRTHSGKISFCKSQPSQALAGFDGESCNGEPISSCLSRVLPSEVEVLESIYLDELQVVKGNGRSSPWEIYITLHPATAEDQNSQYVCFTLVLQVPTQYPNEVPQISIRNPRGLSDEQIHKISQALSHVANAGLGTAMLYELIEKGKEILTDNNIPHGQCVICLYDFQEKEAFTKTPCYHYFHCHCLARYIQHMERELQAQGQEQEQERQHAATKQKAVGVQCPVCREPLVYDLASLKAAPEPQQPMELYQPSAESLRQQEERKRLYQRQQERGGIIDLEAERNRYFISLQQPPAPVEPESAVDASRGSQPPSALASELSTSSTAQPNLSAPLPVASQYTCEKIPGAGPNQQRLGETQKAMIDPPRASRGPWKQPERRHLKGGECHAHKGTSDTQELPPPEGPLKEPMDLKPEPCSQGVEGPPQEKGPGNWQGPPPRRTRDCARWERSKARTPGSSYPRLPRGRGAFRPGTRREPLSMESEDGS</sequence>
<dbReference type="GO" id="GO:0005634">
    <property type="term" value="C:nucleus"/>
    <property type="evidence" value="ECO:0007669"/>
    <property type="project" value="Ensembl"/>
</dbReference>
<dbReference type="InterPro" id="IPR016135">
    <property type="entry name" value="UBQ-conjugating_enzyme/RWD"/>
</dbReference>
<keyword evidence="21" id="KW-1185">Reference proteome</keyword>
<proteinExistence type="inferred from homology"/>
<dbReference type="GO" id="GO:0051059">
    <property type="term" value="F:NF-kappaB binding"/>
    <property type="evidence" value="ECO:0007669"/>
    <property type="project" value="Ensembl"/>
</dbReference>
<feature type="compositionally biased region" description="Basic and acidic residues" evidence="17">
    <location>
        <begin position="424"/>
        <end position="433"/>
    </location>
</feature>
<dbReference type="Ensembl" id="ENSCAFT00020040305.1">
    <property type="protein sequence ID" value="ENSCAFP00020034913.1"/>
    <property type="gene ID" value="ENSCAFG00020027049.1"/>
</dbReference>
<dbReference type="SMART" id="SM00591">
    <property type="entry name" value="RWD"/>
    <property type="match status" value="1"/>
</dbReference>
<dbReference type="InterPro" id="IPR006575">
    <property type="entry name" value="RWD_dom"/>
</dbReference>
<keyword evidence="7" id="KW-0479">Metal-binding</keyword>
<keyword evidence="6" id="KW-0808">Transferase</keyword>
<comment type="function">
    <text evidence="11">E3 ubiquitin-protein ligase that plays a key role in the RNF14-RNF25 translation quality control pathway, a pathway that takes place when a ribosome has stalled during translation, and which promotes ubiquitination and degradation of translation factors on stalled ribosomes. Catalyzes ubiquitination of RPS27A in response to ribosome collisions, promoting activation of RNF14. RNF25 catalyzes ubiquitination of other ribosomal proteins on stalled ribosomes, such as RPL0, RPL1, RPL12, RPS13 and RPS17. Also involved in ubiquitination and degradation of stalled ETF1/eRF1. Independently of its function in the response to stalled ribosomes, mediates ubiquitination and subsequent proteasomal degradation of NKD2. May also stimulate transcription mediated by NF-kappa-B via its interaction with RELA/p65.</text>
</comment>
<evidence type="ECO:0000259" key="18">
    <source>
        <dbReference type="PROSITE" id="PS50089"/>
    </source>
</evidence>
<evidence type="ECO:0000256" key="2">
    <source>
        <dbReference type="ARBA" id="ARBA00004496"/>
    </source>
</evidence>
<dbReference type="Proteomes" id="UP000694391">
    <property type="component" value="Unplaced"/>
</dbReference>
<dbReference type="GO" id="GO:0061630">
    <property type="term" value="F:ubiquitin protein ligase activity"/>
    <property type="evidence" value="ECO:0007669"/>
    <property type="project" value="UniProtKB-EC"/>
</dbReference>
<dbReference type="SUPFAM" id="SSF57850">
    <property type="entry name" value="RING/U-box"/>
    <property type="match status" value="1"/>
</dbReference>
<protein>
    <recommendedName>
        <fullName evidence="14">E3 ubiquitin-protein ligase RNF25</fullName>
        <ecNumber evidence="4">2.3.2.27</ecNumber>
    </recommendedName>
    <alternativeName>
        <fullName evidence="15">RING finger protein 25</fullName>
    </alternativeName>
</protein>
<dbReference type="Pfam" id="PF05773">
    <property type="entry name" value="RWD"/>
    <property type="match status" value="1"/>
</dbReference>
<evidence type="ECO:0000256" key="4">
    <source>
        <dbReference type="ARBA" id="ARBA00012483"/>
    </source>
</evidence>
<dbReference type="CDD" id="cd23818">
    <property type="entry name" value="RWD_RNF25"/>
    <property type="match status" value="1"/>
</dbReference>
<comment type="pathway">
    <text evidence="3">Protein modification; protein ubiquitination.</text>
</comment>
<evidence type="ECO:0000256" key="13">
    <source>
        <dbReference type="ARBA" id="ARBA00062899"/>
    </source>
</evidence>
<dbReference type="SMART" id="SM00184">
    <property type="entry name" value="RING"/>
    <property type="match status" value="1"/>
</dbReference>
<dbReference type="Gene3D" id="3.10.110.10">
    <property type="entry name" value="Ubiquitin Conjugating Enzyme"/>
    <property type="match status" value="1"/>
</dbReference>
<dbReference type="SUPFAM" id="SSF54495">
    <property type="entry name" value="UBC-like"/>
    <property type="match status" value="1"/>
</dbReference>
<evidence type="ECO:0000313" key="20">
    <source>
        <dbReference type="Ensembl" id="ENSCAFP00020034913.1"/>
    </source>
</evidence>
<keyword evidence="10" id="KW-0862">Zinc</keyword>
<evidence type="ECO:0000256" key="12">
    <source>
        <dbReference type="ARBA" id="ARBA00060737"/>
    </source>
</evidence>
<dbReference type="GO" id="GO:0006415">
    <property type="term" value="P:translational termination"/>
    <property type="evidence" value="ECO:0007669"/>
    <property type="project" value="Ensembl"/>
</dbReference>
<evidence type="ECO:0000313" key="21">
    <source>
        <dbReference type="Proteomes" id="UP000694391"/>
    </source>
</evidence>
<accession>A0A8C0LS62</accession>
<dbReference type="FunFam" id="3.30.40.10:FF:000215">
    <property type="entry name" value="E3 ubiquitin-protein ligase RNF25"/>
    <property type="match status" value="1"/>
</dbReference>
<comment type="subunit">
    <text evidence="13">Interacts with UBE2D2, and may also interact with UBE2E1 and UBE2E3. Interacts with RELA/p65.</text>
</comment>
<reference evidence="20" key="1">
    <citation type="submission" date="2025-08" db="UniProtKB">
        <authorList>
            <consortium name="Ensembl"/>
        </authorList>
    </citation>
    <scope>IDENTIFICATION</scope>
</reference>
<evidence type="ECO:0000256" key="17">
    <source>
        <dbReference type="SAM" id="MobiDB-lite"/>
    </source>
</evidence>
<keyword evidence="5" id="KW-0963">Cytoplasm</keyword>
<dbReference type="GO" id="GO:0006511">
    <property type="term" value="P:ubiquitin-dependent protein catabolic process"/>
    <property type="evidence" value="ECO:0007669"/>
    <property type="project" value="Ensembl"/>
</dbReference>
<organism evidence="20 21">
    <name type="scientific">Canis lupus dingo</name>
    <name type="common">dingo</name>
    <dbReference type="NCBI Taxonomy" id="286419"/>
    <lineage>
        <taxon>Eukaryota</taxon>
        <taxon>Metazoa</taxon>
        <taxon>Chordata</taxon>
        <taxon>Craniata</taxon>
        <taxon>Vertebrata</taxon>
        <taxon>Euteleostomi</taxon>
        <taxon>Mammalia</taxon>
        <taxon>Eutheria</taxon>
        <taxon>Laurasiatheria</taxon>
        <taxon>Carnivora</taxon>
        <taxon>Caniformia</taxon>
        <taxon>Canidae</taxon>
        <taxon>Canis</taxon>
    </lineage>
</organism>
<evidence type="ECO:0000256" key="14">
    <source>
        <dbReference type="ARBA" id="ARBA00067354"/>
    </source>
</evidence>
<dbReference type="GeneTree" id="ENSGT00390000001557"/>
<dbReference type="PANTHER" id="PTHR13198">
    <property type="entry name" value="RING FINGER PROTEIN 25"/>
    <property type="match status" value="1"/>
</dbReference>
<keyword evidence="8 16" id="KW-0863">Zinc-finger</keyword>
<evidence type="ECO:0000256" key="16">
    <source>
        <dbReference type="PROSITE-ProRule" id="PRU00175"/>
    </source>
</evidence>
<comment type="similarity">
    <text evidence="12">Belongs to the RNF25 family.</text>
</comment>
<dbReference type="GO" id="GO:0022626">
    <property type="term" value="C:cytosolic ribosome"/>
    <property type="evidence" value="ECO:0007669"/>
    <property type="project" value="Ensembl"/>
</dbReference>
<evidence type="ECO:0000256" key="11">
    <source>
        <dbReference type="ARBA" id="ARBA00059811"/>
    </source>
</evidence>
<dbReference type="InterPro" id="IPR039133">
    <property type="entry name" value="RNF25"/>
</dbReference>
<evidence type="ECO:0000256" key="5">
    <source>
        <dbReference type="ARBA" id="ARBA00022490"/>
    </source>
</evidence>
<feature type="compositionally biased region" description="Basic and acidic residues" evidence="17">
    <location>
        <begin position="459"/>
        <end position="470"/>
    </location>
</feature>
<gene>
    <name evidence="20" type="primary">RNF25</name>
</gene>
<dbReference type="PANTHER" id="PTHR13198:SF4">
    <property type="entry name" value="E3 UBIQUITIN-PROTEIN LIGASE RNF25"/>
    <property type="match status" value="1"/>
</dbReference>
<dbReference type="Gene3D" id="3.30.40.10">
    <property type="entry name" value="Zinc/RING finger domain, C3HC4 (zinc finger)"/>
    <property type="match status" value="1"/>
</dbReference>
<feature type="region of interest" description="Disordered" evidence="17">
    <location>
        <begin position="313"/>
        <end position="505"/>
    </location>
</feature>
<evidence type="ECO:0000256" key="15">
    <source>
        <dbReference type="ARBA" id="ARBA00075535"/>
    </source>
</evidence>
<dbReference type="GO" id="GO:0008270">
    <property type="term" value="F:zinc ion binding"/>
    <property type="evidence" value="ECO:0007669"/>
    <property type="project" value="UniProtKB-KW"/>
</dbReference>